<feature type="repeat" description="TPR" evidence="1">
    <location>
        <begin position="21"/>
        <end position="54"/>
    </location>
</feature>
<accession>A0AAE3EI78</accession>
<sequence length="657" mass="74195">MKRLIALFFLSMLCSVIAADAVDLFERARRYQDSEDWYSAIEAYQESLRVNPNHKESYAGLAECFYSLGEFVQSLDQIEKAARFGKDDPMLLNLKAFNLVGLGKLDDARVLFSRILTIWPNDVQARFGKAEIELALGRTSSAAGLYQEALHRQPENRKALLSLALVSLESGKGELARDYIQKALRFHGENPQVFYIAGYLAARDGQYGEAENRLRSALALKPEYEEAEELLSALLFSQKRYAEVSELCDKRIERDRNISNAWYMKALVHQLSGRTDDAIRAAAVGVEIDPSDEILRAYLENLVIDHAPLEDTSRSKWAKWHGDRAHQFLDKNLSDQSLFSFRRALKIDPYNVALRKSYASLLLSRGLPSRHVEQLEFIQSLVKSDRTVNDSVESYKKMLQSSVQNRWKIDPLYLSKSHIQVGLYFVSDPENILHPEADKITTRMLAETLSYNQRIKVRYSEIPSESYSEAFRASRTSGDDYFAMLELRENDQDLSLVLDVYVSRTGALAERFTVFRTGNDRYSSSLRRMAQALTQALPVRAAVVGRYQSDAVIDLGKTDGIKKGDKFEILAPGKARVSNEGFGLEYAPESIIGTITIAEVDEDVSLGRIDRNGVFDRVKAGDTVIPSVEKEKDPASAERLAGEEMKSPLFALLRSIR</sequence>
<dbReference type="AlphaFoldDB" id="A0AAE3EI78"/>
<dbReference type="Gene3D" id="1.25.40.10">
    <property type="entry name" value="Tetratricopeptide repeat domain"/>
    <property type="match status" value="2"/>
</dbReference>
<dbReference type="SMART" id="SM00028">
    <property type="entry name" value="TPR"/>
    <property type="match status" value="9"/>
</dbReference>
<evidence type="ECO:0000313" key="4">
    <source>
        <dbReference type="Proteomes" id="UP001198163"/>
    </source>
</evidence>
<name>A0AAE3EI78_9SPIR</name>
<feature type="signal peptide" evidence="2">
    <location>
        <begin position="1"/>
        <end position="18"/>
    </location>
</feature>
<dbReference type="RefSeq" id="WP_230755193.1">
    <property type="nucleotide sequence ID" value="NZ_JAINWA010000003.1"/>
</dbReference>
<protein>
    <submittedName>
        <fullName evidence="3">Tetratricopeptide repeat protein</fullName>
    </submittedName>
</protein>
<dbReference type="EMBL" id="JAINWA010000003">
    <property type="protein sequence ID" value="MCD1654705.1"/>
    <property type="molecule type" value="Genomic_DNA"/>
</dbReference>
<comment type="caution">
    <text evidence="3">The sequence shown here is derived from an EMBL/GenBank/DDBJ whole genome shotgun (WGS) entry which is preliminary data.</text>
</comment>
<feature type="chain" id="PRO_5042011141" evidence="2">
    <location>
        <begin position="19"/>
        <end position="657"/>
    </location>
</feature>
<dbReference type="Pfam" id="PF14559">
    <property type="entry name" value="TPR_19"/>
    <property type="match status" value="1"/>
</dbReference>
<evidence type="ECO:0000256" key="1">
    <source>
        <dbReference type="PROSITE-ProRule" id="PRU00339"/>
    </source>
</evidence>
<feature type="repeat" description="TPR" evidence="1">
    <location>
        <begin position="191"/>
        <end position="224"/>
    </location>
</feature>
<dbReference type="InterPro" id="IPR038165">
    <property type="entry name" value="FlgT_C_sf"/>
</dbReference>
<proteinExistence type="predicted"/>
<dbReference type="Pfam" id="PF13432">
    <property type="entry name" value="TPR_16"/>
    <property type="match status" value="2"/>
</dbReference>
<keyword evidence="4" id="KW-1185">Reference proteome</keyword>
<dbReference type="Proteomes" id="UP001198163">
    <property type="component" value="Unassembled WGS sequence"/>
</dbReference>
<organism evidence="3 4">
    <name type="scientific">Teretinema zuelzerae</name>
    <dbReference type="NCBI Taxonomy" id="156"/>
    <lineage>
        <taxon>Bacteria</taxon>
        <taxon>Pseudomonadati</taxon>
        <taxon>Spirochaetota</taxon>
        <taxon>Spirochaetia</taxon>
        <taxon>Spirochaetales</taxon>
        <taxon>Treponemataceae</taxon>
        <taxon>Teretinema</taxon>
    </lineage>
</organism>
<gene>
    <name evidence="3" type="ORF">K7J14_08300</name>
</gene>
<dbReference type="InterPro" id="IPR011990">
    <property type="entry name" value="TPR-like_helical_dom_sf"/>
</dbReference>
<dbReference type="SUPFAM" id="SSF48452">
    <property type="entry name" value="TPR-like"/>
    <property type="match status" value="1"/>
</dbReference>
<keyword evidence="2" id="KW-0732">Signal</keyword>
<evidence type="ECO:0000256" key="2">
    <source>
        <dbReference type="SAM" id="SignalP"/>
    </source>
</evidence>
<dbReference type="PANTHER" id="PTHR12558">
    <property type="entry name" value="CELL DIVISION CYCLE 16,23,27"/>
    <property type="match status" value="1"/>
</dbReference>
<dbReference type="PROSITE" id="PS50005">
    <property type="entry name" value="TPR"/>
    <property type="match status" value="2"/>
</dbReference>
<evidence type="ECO:0000313" key="3">
    <source>
        <dbReference type="EMBL" id="MCD1654705.1"/>
    </source>
</evidence>
<reference evidence="3" key="1">
    <citation type="submission" date="2021-08" db="EMBL/GenBank/DDBJ databases">
        <title>Comparative analyses of Brucepasteria parasyntrophica and Teretinema zuelzerae.</title>
        <authorList>
            <person name="Song Y."/>
            <person name="Brune A."/>
        </authorList>
    </citation>
    <scope>NUCLEOTIDE SEQUENCE</scope>
    <source>
        <strain evidence="3">DSM 1903</strain>
    </source>
</reference>
<dbReference type="InterPro" id="IPR019734">
    <property type="entry name" value="TPR_rpt"/>
</dbReference>
<dbReference type="Gene3D" id="2.40.10.410">
    <property type="entry name" value="FlgT, C-terminal domain"/>
    <property type="match status" value="1"/>
</dbReference>
<keyword evidence="1" id="KW-0802">TPR repeat</keyword>
<dbReference type="PANTHER" id="PTHR12558:SF13">
    <property type="entry name" value="CELL DIVISION CYCLE PROTEIN 27 HOMOLOG"/>
    <property type="match status" value="1"/>
</dbReference>